<evidence type="ECO:0000313" key="3">
    <source>
        <dbReference type="Proteomes" id="UP000266305"/>
    </source>
</evidence>
<keyword evidence="1" id="KW-0812">Transmembrane</keyword>
<keyword evidence="1" id="KW-1133">Transmembrane helix</keyword>
<organism evidence="2 3">
    <name type="scientific">Cereibacter sphaeroides</name>
    <name type="common">Rhodobacter sphaeroides</name>
    <dbReference type="NCBI Taxonomy" id="1063"/>
    <lineage>
        <taxon>Bacteria</taxon>
        <taxon>Pseudomonadati</taxon>
        <taxon>Pseudomonadota</taxon>
        <taxon>Alphaproteobacteria</taxon>
        <taxon>Rhodobacterales</taxon>
        <taxon>Paracoccaceae</taxon>
        <taxon>Cereibacter</taxon>
    </lineage>
</organism>
<feature type="transmembrane region" description="Helical" evidence="1">
    <location>
        <begin position="119"/>
        <end position="138"/>
    </location>
</feature>
<evidence type="ECO:0000313" key="2">
    <source>
        <dbReference type="EMBL" id="RHZ91160.1"/>
    </source>
</evidence>
<feature type="transmembrane region" description="Helical" evidence="1">
    <location>
        <begin position="57"/>
        <end position="77"/>
    </location>
</feature>
<sequence>MIVVRRIWEGTRSHFPIRATEWIMAVPLLGIGYALYLDDELFSRTPSFSTLAEYGDETSWCIVIMACAICRLLALLINGTFHGFTHSPLIRLAASLTAMSFWSLFTIGIATAYLTHQGAPTGVIAYGTFMVLELRNIYLSRQDMVLSKGR</sequence>
<evidence type="ECO:0000256" key="1">
    <source>
        <dbReference type="SAM" id="Phobius"/>
    </source>
</evidence>
<dbReference type="AlphaFoldDB" id="A0AAX1UFJ7"/>
<feature type="transmembrane region" description="Helical" evidence="1">
    <location>
        <begin position="89"/>
        <end position="113"/>
    </location>
</feature>
<accession>A0AAX1UFJ7</accession>
<protein>
    <recommendedName>
        <fullName evidence="4">Transmembrane protein</fullName>
    </recommendedName>
</protein>
<evidence type="ECO:0008006" key="4">
    <source>
        <dbReference type="Google" id="ProtNLM"/>
    </source>
</evidence>
<keyword evidence="1" id="KW-0472">Membrane</keyword>
<feature type="transmembrane region" description="Helical" evidence="1">
    <location>
        <begin position="21"/>
        <end position="37"/>
    </location>
</feature>
<dbReference type="Proteomes" id="UP000266305">
    <property type="component" value="Unassembled WGS sequence"/>
</dbReference>
<comment type="caution">
    <text evidence="2">The sequence shown here is derived from an EMBL/GenBank/DDBJ whole genome shotgun (WGS) entry which is preliminary data.</text>
</comment>
<dbReference type="EMBL" id="QWGP01000038">
    <property type="protein sequence ID" value="RHZ91160.1"/>
    <property type="molecule type" value="Genomic_DNA"/>
</dbReference>
<name>A0AAX1UFJ7_CERSP</name>
<reference evidence="2 3" key="1">
    <citation type="submission" date="2018-08" db="EMBL/GenBank/DDBJ databases">
        <title>Draft genome sequence of Rhodobacter sphaeroides FY.</title>
        <authorList>
            <person name="Rayyan A."/>
            <person name="Meyer T.E."/>
            <person name="Kyndt J.A."/>
        </authorList>
    </citation>
    <scope>NUCLEOTIDE SEQUENCE [LARGE SCALE GENOMIC DNA]</scope>
    <source>
        <strain evidence="2 3">FY</strain>
    </source>
</reference>
<proteinExistence type="predicted"/>
<gene>
    <name evidence="2" type="ORF">D1114_21045</name>
</gene>